<dbReference type="EMBL" id="KZ613965">
    <property type="protein sequence ID" value="PMD30812.1"/>
    <property type="molecule type" value="Genomic_DNA"/>
</dbReference>
<proteinExistence type="predicted"/>
<dbReference type="Proteomes" id="UP000235786">
    <property type="component" value="Unassembled WGS sequence"/>
</dbReference>
<protein>
    <submittedName>
        <fullName evidence="2">Uncharacterized protein</fullName>
    </submittedName>
</protein>
<dbReference type="STRING" id="1149755.A0A2J6QX29"/>
<dbReference type="OrthoDB" id="4779541at2759"/>
<organism evidence="2 3">
    <name type="scientific">Hyaloscypha variabilis (strain UAMH 11265 / GT02V1 / F)</name>
    <name type="common">Meliniomyces variabilis</name>
    <dbReference type="NCBI Taxonomy" id="1149755"/>
    <lineage>
        <taxon>Eukaryota</taxon>
        <taxon>Fungi</taxon>
        <taxon>Dikarya</taxon>
        <taxon>Ascomycota</taxon>
        <taxon>Pezizomycotina</taxon>
        <taxon>Leotiomycetes</taxon>
        <taxon>Helotiales</taxon>
        <taxon>Hyaloscyphaceae</taxon>
        <taxon>Hyaloscypha</taxon>
        <taxon>Hyaloscypha variabilis</taxon>
    </lineage>
</organism>
<evidence type="ECO:0000313" key="3">
    <source>
        <dbReference type="Proteomes" id="UP000235786"/>
    </source>
</evidence>
<feature type="region of interest" description="Disordered" evidence="1">
    <location>
        <begin position="1"/>
        <end position="51"/>
    </location>
</feature>
<name>A0A2J6QX29_HYAVF</name>
<accession>A0A2J6QX29</accession>
<sequence>MAQNNPINDSASLSPTGSANGPLNTSSSYKTQTTNPSTSTTTSSSSTKISQAGEFTKNMLAAAHGAGEKLRGDFNSTVDKTFNENEGVAKNQRIANDGESELSTGQFAHSTKNREGAIPGDHERRK</sequence>
<feature type="compositionally biased region" description="Polar residues" evidence="1">
    <location>
        <begin position="1"/>
        <end position="30"/>
    </location>
</feature>
<feature type="region of interest" description="Disordered" evidence="1">
    <location>
        <begin position="67"/>
        <end position="126"/>
    </location>
</feature>
<dbReference type="AlphaFoldDB" id="A0A2J6QX29"/>
<reference evidence="2 3" key="1">
    <citation type="submission" date="2016-04" db="EMBL/GenBank/DDBJ databases">
        <title>A degradative enzymes factory behind the ericoid mycorrhizal symbiosis.</title>
        <authorList>
            <consortium name="DOE Joint Genome Institute"/>
            <person name="Martino E."/>
            <person name="Morin E."/>
            <person name="Grelet G."/>
            <person name="Kuo A."/>
            <person name="Kohler A."/>
            <person name="Daghino S."/>
            <person name="Barry K."/>
            <person name="Choi C."/>
            <person name="Cichocki N."/>
            <person name="Clum A."/>
            <person name="Copeland A."/>
            <person name="Hainaut M."/>
            <person name="Haridas S."/>
            <person name="Labutti K."/>
            <person name="Lindquist E."/>
            <person name="Lipzen A."/>
            <person name="Khouja H.-R."/>
            <person name="Murat C."/>
            <person name="Ohm R."/>
            <person name="Olson A."/>
            <person name="Spatafora J."/>
            <person name="Veneault-Fourrey C."/>
            <person name="Henrissat B."/>
            <person name="Grigoriev I."/>
            <person name="Martin F."/>
            <person name="Perotto S."/>
        </authorList>
    </citation>
    <scope>NUCLEOTIDE SEQUENCE [LARGE SCALE GENOMIC DNA]</scope>
    <source>
        <strain evidence="2 3">F</strain>
    </source>
</reference>
<keyword evidence="3" id="KW-1185">Reference proteome</keyword>
<feature type="compositionally biased region" description="Polar residues" evidence="1">
    <location>
        <begin position="101"/>
        <end position="110"/>
    </location>
</feature>
<feature type="compositionally biased region" description="Basic and acidic residues" evidence="1">
    <location>
        <begin position="112"/>
        <end position="126"/>
    </location>
</feature>
<gene>
    <name evidence="2" type="ORF">L207DRAFT_592181</name>
</gene>
<evidence type="ECO:0000313" key="2">
    <source>
        <dbReference type="EMBL" id="PMD30812.1"/>
    </source>
</evidence>
<evidence type="ECO:0000256" key="1">
    <source>
        <dbReference type="SAM" id="MobiDB-lite"/>
    </source>
</evidence>
<feature type="compositionally biased region" description="Low complexity" evidence="1">
    <location>
        <begin position="31"/>
        <end position="47"/>
    </location>
</feature>